<dbReference type="GO" id="GO:0016787">
    <property type="term" value="F:hydrolase activity"/>
    <property type="evidence" value="ECO:0007669"/>
    <property type="project" value="UniProtKB-KW"/>
</dbReference>
<dbReference type="Proteomes" id="UP000269412">
    <property type="component" value="Unassembled WGS sequence"/>
</dbReference>
<comment type="caution">
    <text evidence="5">The sequence shown here is derived from an EMBL/GenBank/DDBJ whole genome shotgun (WGS) entry which is preliminary data.</text>
</comment>
<dbReference type="AlphaFoldDB" id="A0A495E8T0"/>
<reference evidence="5 6" key="1">
    <citation type="submission" date="2018-10" db="EMBL/GenBank/DDBJ databases">
        <title>Genomic Encyclopedia of Archaeal and Bacterial Type Strains, Phase II (KMG-II): from individual species to whole genera.</title>
        <authorList>
            <person name="Goeker M."/>
        </authorList>
    </citation>
    <scope>NUCLEOTIDE SEQUENCE [LARGE SCALE GENOMIC DNA]</scope>
    <source>
        <strain evidence="5 6">DSM 25230</strain>
    </source>
</reference>
<keyword evidence="3" id="KW-0067">ATP-binding</keyword>
<dbReference type="Pfam" id="PF02682">
    <property type="entry name" value="CT_C_D"/>
    <property type="match status" value="1"/>
</dbReference>
<keyword evidence="2" id="KW-0378">Hydrolase</keyword>
<dbReference type="EMBL" id="RBIQ01000008">
    <property type="protein sequence ID" value="RKR13216.1"/>
    <property type="molecule type" value="Genomic_DNA"/>
</dbReference>
<dbReference type="RefSeq" id="WP_121066961.1">
    <property type="nucleotide sequence ID" value="NZ_RBIQ01000008.1"/>
</dbReference>
<accession>A0A495E8T0</accession>
<gene>
    <name evidence="5" type="ORF">CLV91_1931</name>
</gene>
<evidence type="ECO:0000313" key="6">
    <source>
        <dbReference type="Proteomes" id="UP000269412"/>
    </source>
</evidence>
<evidence type="ECO:0000313" key="5">
    <source>
        <dbReference type="EMBL" id="RKR13216.1"/>
    </source>
</evidence>
<evidence type="ECO:0000259" key="4">
    <source>
        <dbReference type="SMART" id="SM00796"/>
    </source>
</evidence>
<name>A0A495E8T0_9FLAO</name>
<evidence type="ECO:0000256" key="3">
    <source>
        <dbReference type="ARBA" id="ARBA00022840"/>
    </source>
</evidence>
<evidence type="ECO:0000256" key="1">
    <source>
        <dbReference type="ARBA" id="ARBA00022741"/>
    </source>
</evidence>
<dbReference type="Gene3D" id="3.30.1360.40">
    <property type="match status" value="1"/>
</dbReference>
<protein>
    <submittedName>
        <fullName evidence="5">KipI family sensor histidine kinase inhibitor</fullName>
    </submittedName>
</protein>
<feature type="domain" description="Carboxyltransferase" evidence="4">
    <location>
        <begin position="6"/>
        <end position="209"/>
    </location>
</feature>
<dbReference type="PANTHER" id="PTHR34698">
    <property type="entry name" value="5-OXOPROLINASE SUBUNIT B"/>
    <property type="match status" value="1"/>
</dbReference>
<dbReference type="Gene3D" id="2.40.100.10">
    <property type="entry name" value="Cyclophilin-like"/>
    <property type="match status" value="1"/>
</dbReference>
<dbReference type="InterPro" id="IPR003833">
    <property type="entry name" value="CT_C_D"/>
</dbReference>
<organism evidence="5 6">
    <name type="scientific">Maribacter vaceletii</name>
    <dbReference type="NCBI Taxonomy" id="1206816"/>
    <lineage>
        <taxon>Bacteria</taxon>
        <taxon>Pseudomonadati</taxon>
        <taxon>Bacteroidota</taxon>
        <taxon>Flavobacteriia</taxon>
        <taxon>Flavobacteriales</taxon>
        <taxon>Flavobacteriaceae</taxon>
        <taxon>Maribacter</taxon>
    </lineage>
</organism>
<dbReference type="SUPFAM" id="SSF50891">
    <property type="entry name" value="Cyclophilin-like"/>
    <property type="match status" value="1"/>
</dbReference>
<dbReference type="SUPFAM" id="SSF160467">
    <property type="entry name" value="PH0987 N-terminal domain-like"/>
    <property type="match status" value="1"/>
</dbReference>
<keyword evidence="1" id="KW-0547">Nucleotide-binding</keyword>
<dbReference type="InterPro" id="IPR010016">
    <property type="entry name" value="PxpB"/>
</dbReference>
<dbReference type="InterPro" id="IPR029000">
    <property type="entry name" value="Cyclophilin-like_dom_sf"/>
</dbReference>
<dbReference type="NCBIfam" id="TIGR00370">
    <property type="entry name" value="5-oxoprolinase subunit PxpB"/>
    <property type="match status" value="1"/>
</dbReference>
<sequence length="246" mass="28222">MSKYTISIRPFGQHAILIEWPNIVDEAILEDILQFKTYLVNNFLFPEKWEIIPAYNSLVLVERNFPINFNVIKHNIKQWYSEKSTVDNKREKNLWRLPVCYDSDFGIDLEEVASKVNKSVEQVIALHTKQSYTIYGIGFLPGFMYLGGLPTDLEVNRRQTPRQKVIKGSVGLAGKQTGIYPQESPGGWNIIGNCPVSMFKATRENPIFVSVGDKVEFFPIERAEYNLRVIENEAGVYTIQKIKIDA</sequence>
<keyword evidence="6" id="KW-1185">Reference proteome</keyword>
<dbReference type="PANTHER" id="PTHR34698:SF2">
    <property type="entry name" value="5-OXOPROLINASE SUBUNIT B"/>
    <property type="match status" value="1"/>
</dbReference>
<dbReference type="OrthoDB" id="9778567at2"/>
<dbReference type="GO" id="GO:0005524">
    <property type="term" value="F:ATP binding"/>
    <property type="evidence" value="ECO:0007669"/>
    <property type="project" value="UniProtKB-KW"/>
</dbReference>
<dbReference type="SMART" id="SM00796">
    <property type="entry name" value="AHS1"/>
    <property type="match status" value="1"/>
</dbReference>
<evidence type="ECO:0000256" key="2">
    <source>
        <dbReference type="ARBA" id="ARBA00022801"/>
    </source>
</evidence>
<proteinExistence type="predicted"/>